<proteinExistence type="predicted"/>
<dbReference type="GeneID" id="7986892"/>
<dbReference type="PaxDb" id="593117-TGAM_0935"/>
<gene>
    <name evidence="4" type="ordered locus">TGAM_0935</name>
</gene>
<evidence type="ECO:0000256" key="2">
    <source>
        <dbReference type="SAM" id="Phobius"/>
    </source>
</evidence>
<dbReference type="InterPro" id="IPR013229">
    <property type="entry name" value="PEGA"/>
</dbReference>
<dbReference type="PANTHER" id="PTHR42754:SF1">
    <property type="entry name" value="LIPOPROTEIN"/>
    <property type="match status" value="1"/>
</dbReference>
<sequence>MVELKGAYLAAITLMLLFSTLAGASDYWVGFYGTTGYDELRAVSIMPNGDIVAAGKASFNGTTAPWVIRLDRYGRVLWSKYYTIPGVEADVRALAIDNNGNIIAVGSVRRKAGETLTSDLLVMKLDGDGNVLWARDYDAGSLEVASSIVIDGNAIFVGGYATPESPEVWVLRLNPYGDVVWGKVYPAVYPTFKPFLALNGSALLALGLLGSGSPVLMRLNPLSGGVIEATGCSNFPVSSPVLAVGGNHSSILNGNGTCLAVLLPSGEWSCYNPGFGGVDVVGAGYSDDGTLYALSVAKPWPGINFYVLGLRGESIKVSRAYRLSDLDIPRGMEVSQDSLLIVGSSERFSRAVKTEGFVAKLPLNGAIGSYGSKDADPSIFTGSSRVEGVDISSRTLLPKVFTLEVRVGDIKPVGFLRIEVGIDEPVKLYIDGEFRALLGREGVLVLTPGTHVVKLTADGYWDYEATVSIWDGMETVLKAELKRKAEHGILLVNSSPSHAAVYLNGTLVGWTPLALNLSPGEYMVEVTKDGYRTYRMKVKVIPGERKVLSAELERIQVSTTSTTSTTTTTTISTSFSTTSSSAITTTTTGSSAEPRSSTTRKKGGLCGPAAVVVLSVFPLVLMRGFRRGTR</sequence>
<dbReference type="AlphaFoldDB" id="C5A5C5"/>
<evidence type="ECO:0000313" key="4">
    <source>
        <dbReference type="EMBL" id="ACS33437.1"/>
    </source>
</evidence>
<feature type="region of interest" description="Disordered" evidence="1">
    <location>
        <begin position="579"/>
        <end position="604"/>
    </location>
</feature>
<feature type="transmembrane region" description="Helical" evidence="2">
    <location>
        <begin position="607"/>
        <end position="625"/>
    </location>
</feature>
<reference evidence="4 5" key="1">
    <citation type="journal article" date="2007" name="Genome Biol.">
        <title>Genome analysis and genome-wide proteomics of Thermococcus gammatolerans, the most radioresistant organism known amongst the Archaea.</title>
        <authorList>
            <person name="Zivanovic Y."/>
            <person name="Armengaud J."/>
            <person name="Lagorce A."/>
            <person name="Leplat C."/>
            <person name="Guerin P."/>
            <person name="Dutertre M."/>
            <person name="Anthouard V."/>
            <person name="Forterre P."/>
            <person name="Wincker P."/>
            <person name="Confalonieri F."/>
        </authorList>
    </citation>
    <scope>NUCLEOTIDE SEQUENCE [LARGE SCALE GENOMIC DNA]</scope>
    <source>
        <strain evidence="5">DSM 15229 / JCM 11827 / EJ3</strain>
    </source>
</reference>
<dbReference type="InterPro" id="IPR027552">
    <property type="entry name" value="CGP_CTERM"/>
</dbReference>
<dbReference type="eggNOG" id="arCOG06661">
    <property type="taxonomic scope" value="Archaea"/>
</dbReference>
<dbReference type="NCBIfam" id="TIGR04288">
    <property type="entry name" value="CGP_CTERM"/>
    <property type="match status" value="1"/>
</dbReference>
<dbReference type="KEGG" id="tga:TGAM_0935"/>
<dbReference type="Pfam" id="PF08308">
    <property type="entry name" value="PEGA"/>
    <property type="match status" value="1"/>
</dbReference>
<evidence type="ECO:0000259" key="3">
    <source>
        <dbReference type="Pfam" id="PF08308"/>
    </source>
</evidence>
<accession>C5A5C5</accession>
<dbReference type="HOGENOM" id="CLU_433892_0_0_2"/>
<feature type="compositionally biased region" description="Low complexity" evidence="1">
    <location>
        <begin position="579"/>
        <end position="591"/>
    </location>
</feature>
<protein>
    <recommendedName>
        <fullName evidence="3">PEGA domain-containing protein</fullName>
    </recommendedName>
</protein>
<dbReference type="eggNOG" id="arCOG02559">
    <property type="taxonomic scope" value="Archaea"/>
</dbReference>
<evidence type="ECO:0000256" key="1">
    <source>
        <dbReference type="SAM" id="MobiDB-lite"/>
    </source>
</evidence>
<organism evidence="4 5">
    <name type="scientific">Thermococcus gammatolerans (strain DSM 15229 / JCM 11827 / EJ3)</name>
    <dbReference type="NCBI Taxonomy" id="593117"/>
    <lineage>
        <taxon>Archaea</taxon>
        <taxon>Methanobacteriati</taxon>
        <taxon>Methanobacteriota</taxon>
        <taxon>Thermococci</taxon>
        <taxon>Thermococcales</taxon>
        <taxon>Thermococcaceae</taxon>
        <taxon>Thermococcus</taxon>
    </lineage>
</organism>
<keyword evidence="2" id="KW-0472">Membrane</keyword>
<name>C5A5C5_THEGJ</name>
<dbReference type="RefSeq" id="WP_015858551.1">
    <property type="nucleotide sequence ID" value="NC_012804.1"/>
</dbReference>
<dbReference type="PATRIC" id="fig|593117.10.peg.929"/>
<keyword evidence="5" id="KW-1185">Reference proteome</keyword>
<keyword evidence="2" id="KW-1133">Transmembrane helix</keyword>
<keyword evidence="2" id="KW-0812">Transmembrane</keyword>
<feature type="domain" description="PEGA" evidence="3">
    <location>
        <begin position="488"/>
        <end position="555"/>
    </location>
</feature>
<dbReference type="STRING" id="593117.TGAM_0935"/>
<dbReference type="Proteomes" id="UP000001488">
    <property type="component" value="Chromosome"/>
</dbReference>
<dbReference type="PANTHER" id="PTHR42754">
    <property type="entry name" value="ENDOGLUCANASE"/>
    <property type="match status" value="1"/>
</dbReference>
<dbReference type="SUPFAM" id="SSF82171">
    <property type="entry name" value="DPP6 N-terminal domain-like"/>
    <property type="match status" value="1"/>
</dbReference>
<evidence type="ECO:0000313" key="5">
    <source>
        <dbReference type="Proteomes" id="UP000001488"/>
    </source>
</evidence>
<dbReference type="EMBL" id="CP001398">
    <property type="protein sequence ID" value="ACS33437.1"/>
    <property type="molecule type" value="Genomic_DNA"/>
</dbReference>